<proteinExistence type="predicted"/>
<protein>
    <recommendedName>
        <fullName evidence="3">Reverse transcriptase</fullName>
    </recommendedName>
</protein>
<evidence type="ECO:0000313" key="2">
    <source>
        <dbReference type="Proteomes" id="UP001497516"/>
    </source>
</evidence>
<organism evidence="1 2">
    <name type="scientific">Linum trigynum</name>
    <dbReference type="NCBI Taxonomy" id="586398"/>
    <lineage>
        <taxon>Eukaryota</taxon>
        <taxon>Viridiplantae</taxon>
        <taxon>Streptophyta</taxon>
        <taxon>Embryophyta</taxon>
        <taxon>Tracheophyta</taxon>
        <taxon>Spermatophyta</taxon>
        <taxon>Magnoliopsida</taxon>
        <taxon>eudicotyledons</taxon>
        <taxon>Gunneridae</taxon>
        <taxon>Pentapetalae</taxon>
        <taxon>rosids</taxon>
        <taxon>fabids</taxon>
        <taxon>Malpighiales</taxon>
        <taxon>Linaceae</taxon>
        <taxon>Linum</taxon>
    </lineage>
</organism>
<keyword evidence="2" id="KW-1185">Reference proteome</keyword>
<dbReference type="AlphaFoldDB" id="A0AAV2FFC5"/>
<evidence type="ECO:0000313" key="1">
    <source>
        <dbReference type="EMBL" id="CAL1397005.1"/>
    </source>
</evidence>
<dbReference type="Proteomes" id="UP001497516">
    <property type="component" value="Chromosome 6"/>
</dbReference>
<gene>
    <name evidence="1" type="ORF">LTRI10_LOCUS37336</name>
</gene>
<dbReference type="PANTHER" id="PTHR33116">
    <property type="entry name" value="REVERSE TRANSCRIPTASE ZINC-BINDING DOMAIN-CONTAINING PROTEIN-RELATED-RELATED"/>
    <property type="match status" value="1"/>
</dbReference>
<accession>A0AAV2FFC5</accession>
<evidence type="ECO:0008006" key="3">
    <source>
        <dbReference type="Google" id="ProtNLM"/>
    </source>
</evidence>
<dbReference type="EMBL" id="OZ034819">
    <property type="protein sequence ID" value="CAL1397005.1"/>
    <property type="molecule type" value="Genomic_DNA"/>
</dbReference>
<name>A0AAV2FFC5_9ROSI</name>
<dbReference type="PANTHER" id="PTHR33116:SF86">
    <property type="entry name" value="REVERSE TRANSCRIPTASE DOMAIN-CONTAINING PROTEIN"/>
    <property type="match status" value="1"/>
</dbReference>
<sequence>MRAIKSECEKVKAILCLYEAESGQQVNPHKSELSFSPNVRQGRRKELADLLNMKVVDHHQKYLGLPTIIGRSKKQAFGYLVDQVRAKVKVWKGKLLSVAGKEVLIKVVAQAQMLSGCLMGST</sequence>
<reference evidence="1 2" key="1">
    <citation type="submission" date="2024-04" db="EMBL/GenBank/DDBJ databases">
        <authorList>
            <person name="Fracassetti M."/>
        </authorList>
    </citation>
    <scope>NUCLEOTIDE SEQUENCE [LARGE SCALE GENOMIC DNA]</scope>
</reference>